<evidence type="ECO:0000313" key="3">
    <source>
        <dbReference type="Proteomes" id="UP000095038"/>
    </source>
</evidence>
<feature type="domain" description="SAC3/GANP/THP3 conserved" evidence="1">
    <location>
        <begin position="1"/>
        <end position="254"/>
    </location>
</feature>
<organism evidence="2 3">
    <name type="scientific">Ascoidea rubescens DSM 1968</name>
    <dbReference type="NCBI Taxonomy" id="1344418"/>
    <lineage>
        <taxon>Eukaryota</taxon>
        <taxon>Fungi</taxon>
        <taxon>Dikarya</taxon>
        <taxon>Ascomycota</taxon>
        <taxon>Saccharomycotina</taxon>
        <taxon>Saccharomycetes</taxon>
        <taxon>Ascoideaceae</taxon>
        <taxon>Ascoidea</taxon>
    </lineage>
</organism>
<dbReference type="STRING" id="1344418.A0A1D2VPS5"/>
<dbReference type="Pfam" id="PF03399">
    <property type="entry name" value="SAC3_GANP"/>
    <property type="match status" value="1"/>
</dbReference>
<dbReference type="InterPro" id="IPR045107">
    <property type="entry name" value="SAC3/GANP/THP3"/>
</dbReference>
<dbReference type="AlphaFoldDB" id="A0A1D2VPS5"/>
<dbReference type="Proteomes" id="UP000095038">
    <property type="component" value="Unassembled WGS sequence"/>
</dbReference>
<gene>
    <name evidence="2" type="ORF">ASCRUDRAFT_26044</name>
</gene>
<evidence type="ECO:0000313" key="2">
    <source>
        <dbReference type="EMBL" id="ODV63611.1"/>
    </source>
</evidence>
<dbReference type="PANTHER" id="PTHR12436">
    <property type="entry name" value="80 KDA MCM3-ASSOCIATED PROTEIN"/>
    <property type="match status" value="1"/>
</dbReference>
<name>A0A1D2VPS5_9ASCO</name>
<dbReference type="OrthoDB" id="264795at2759"/>
<dbReference type="PANTHER" id="PTHR12436:SF3">
    <property type="entry name" value="GERMINAL-CENTER ASSOCIATED NUCLEAR PROTEIN"/>
    <property type="match status" value="1"/>
</dbReference>
<reference evidence="3" key="1">
    <citation type="submission" date="2016-05" db="EMBL/GenBank/DDBJ databases">
        <title>Comparative genomics of biotechnologically important yeasts.</title>
        <authorList>
            <consortium name="DOE Joint Genome Institute"/>
            <person name="Riley R."/>
            <person name="Haridas S."/>
            <person name="Wolfe K.H."/>
            <person name="Lopes M.R."/>
            <person name="Hittinger C.T."/>
            <person name="Goker M."/>
            <person name="Salamov A."/>
            <person name="Wisecaver J."/>
            <person name="Long T.M."/>
            <person name="Aerts A.L."/>
            <person name="Barry K."/>
            <person name="Choi C."/>
            <person name="Clum A."/>
            <person name="Coughlan A.Y."/>
            <person name="Deshpande S."/>
            <person name="Douglass A.P."/>
            <person name="Hanson S.J."/>
            <person name="Klenk H.-P."/>
            <person name="Labutti K."/>
            <person name="Lapidus A."/>
            <person name="Lindquist E."/>
            <person name="Lipzen A."/>
            <person name="Meier-Kolthoff J.P."/>
            <person name="Ohm R.A."/>
            <person name="Otillar R.P."/>
            <person name="Pangilinan J."/>
            <person name="Peng Y."/>
            <person name="Rokas A."/>
            <person name="Rosa C.A."/>
            <person name="Scheuner C."/>
            <person name="Sibirny A.A."/>
            <person name="Slot J.C."/>
            <person name="Stielow J.B."/>
            <person name="Sun H."/>
            <person name="Kurtzman C.P."/>
            <person name="Blackwell M."/>
            <person name="Grigoriev I.V."/>
            <person name="Jeffries T.W."/>
        </authorList>
    </citation>
    <scope>NUCLEOTIDE SEQUENCE [LARGE SCALE GENOMIC DNA]</scope>
    <source>
        <strain evidence="3">DSM 1968</strain>
    </source>
</reference>
<keyword evidence="3" id="KW-1185">Reference proteome</keyword>
<feature type="non-terminal residue" evidence="2">
    <location>
        <position position="1"/>
    </location>
</feature>
<dbReference type="InterPro" id="IPR005062">
    <property type="entry name" value="SAC3/GANP/THP3_conserved"/>
</dbReference>
<protein>
    <submittedName>
        <fullName evidence="2">SAC3/GANP/Nin1/mts3/eIF-3 p25</fullName>
    </submittedName>
</protein>
<evidence type="ECO:0000259" key="1">
    <source>
        <dbReference type="Pfam" id="PF03399"/>
    </source>
</evidence>
<dbReference type="GeneID" id="30963562"/>
<dbReference type="InParanoid" id="A0A1D2VPS5"/>
<sequence length="254" mass="30159">PLPSQVRPPSILMKTLNYIINNIIDQLPQSNNFIWDRTRAIRKDFTYQNYHGIETIICTEKIVRIHLFTLHIMSKNPDIKYEQQQEIEQLNNSLQSLLGFYDDFRDKKLKLPFPESEAEFRAYYLITQLRDPTLDREIQNLPNEIFYSKHIQLALLFRKLASYNNTDSKMYFNSENSLNLFTKFFESVYSNDVPFLLACALETKFNEIRFYALNSIFKCFHPRGTTSLRILLNPLGFDNIDLLIQFLNNYKINI</sequence>
<dbReference type="EMBL" id="KV454475">
    <property type="protein sequence ID" value="ODV63611.1"/>
    <property type="molecule type" value="Genomic_DNA"/>
</dbReference>
<dbReference type="GO" id="GO:0005737">
    <property type="term" value="C:cytoplasm"/>
    <property type="evidence" value="ECO:0007669"/>
    <property type="project" value="TreeGrafter"/>
</dbReference>
<feature type="non-terminal residue" evidence="2">
    <location>
        <position position="254"/>
    </location>
</feature>
<dbReference type="Gene3D" id="1.25.40.990">
    <property type="match status" value="1"/>
</dbReference>
<dbReference type="RefSeq" id="XP_020049918.1">
    <property type="nucleotide sequence ID" value="XM_020189926.1"/>
</dbReference>
<dbReference type="GO" id="GO:0006406">
    <property type="term" value="P:mRNA export from nucleus"/>
    <property type="evidence" value="ECO:0007669"/>
    <property type="project" value="TreeGrafter"/>
</dbReference>
<dbReference type="GO" id="GO:0070390">
    <property type="term" value="C:transcription export complex 2"/>
    <property type="evidence" value="ECO:0007669"/>
    <property type="project" value="TreeGrafter"/>
</dbReference>
<accession>A0A1D2VPS5</accession>
<proteinExistence type="predicted"/>